<evidence type="ECO:0000313" key="3">
    <source>
        <dbReference type="Proteomes" id="UP001597326"/>
    </source>
</evidence>
<dbReference type="PIRSF" id="PIRSF028846">
    <property type="entry name" value="UCP028846"/>
    <property type="match status" value="1"/>
</dbReference>
<dbReference type="PANTHER" id="PTHR31047:SF0">
    <property type="entry name" value="MEIOTICALLY UP-REGULATED GENE 157 PROTEIN"/>
    <property type="match status" value="1"/>
</dbReference>
<proteinExistence type="predicted"/>
<comment type="caution">
    <text evidence="2">The sequence shown here is derived from an EMBL/GenBank/DDBJ whole genome shotgun (WGS) entry which is preliminary data.</text>
</comment>
<dbReference type="Proteomes" id="UP001597326">
    <property type="component" value="Unassembled WGS sequence"/>
</dbReference>
<sequence length="459" mass="50952">MPLPRPGTLVPALLRPGSRRPPEPLPLPEPVRALLEQRGEAVETALGHGMGRLYRDLMGDTWTRTLRPGRDGVFVVTGDIPAMWLRDSSAQMRPWLALAAHSTEVAGMLRGVVRMQWHLLGHDRRANAFNRGPVGGTHHLLDDHVWRLGADPWIWERKYELDSLALPIQLAHQLWRATGQPDHLGSEVRTGLDRVVELWRLEQDHESSDYRFVRLDAVLRRQASESLPRRGRGAPVARTGMTWQGFRPSDDACTFGYNVPGNLTAAHSLHLAAELAREVWADEPLALRCERLAEEIRAGVAAHAHHPEGGWYYEVDGLGGSLAADDANLPSLLGLPLTAGVDRQDRDYLATRARVLSGANPWWHRGRAASGISSPHTPGARVWPIALAVQGLTATSREEAVGLARLLAATTADTGMMHESFHVDDPADFTRAWFSWANMMFCELVDQLAHGDEEVRWAR</sequence>
<organism evidence="2 3">
    <name type="scientific">Luteococcus peritonei</name>
    <dbReference type="NCBI Taxonomy" id="88874"/>
    <lineage>
        <taxon>Bacteria</taxon>
        <taxon>Bacillati</taxon>
        <taxon>Actinomycetota</taxon>
        <taxon>Actinomycetes</taxon>
        <taxon>Propionibacteriales</taxon>
        <taxon>Propionibacteriaceae</taxon>
        <taxon>Luteococcus</taxon>
    </lineage>
</organism>
<dbReference type="EMBL" id="JBHUFZ010000003">
    <property type="protein sequence ID" value="MFD1888854.1"/>
    <property type="molecule type" value="Genomic_DNA"/>
</dbReference>
<reference evidence="3" key="1">
    <citation type="journal article" date="2019" name="Int. J. Syst. Evol. Microbiol.">
        <title>The Global Catalogue of Microorganisms (GCM) 10K type strain sequencing project: providing services to taxonomists for standard genome sequencing and annotation.</title>
        <authorList>
            <consortium name="The Broad Institute Genomics Platform"/>
            <consortium name="The Broad Institute Genome Sequencing Center for Infectious Disease"/>
            <person name="Wu L."/>
            <person name="Ma J."/>
        </authorList>
    </citation>
    <scope>NUCLEOTIDE SEQUENCE [LARGE SCALE GENOMIC DNA]</scope>
    <source>
        <strain evidence="3">CAIM 431</strain>
    </source>
</reference>
<gene>
    <name evidence="2" type="ORF">ACFSCS_01465</name>
</gene>
<dbReference type="RefSeq" id="WP_343871934.1">
    <property type="nucleotide sequence ID" value="NZ_BAAAIX010000003.1"/>
</dbReference>
<feature type="region of interest" description="Disordered" evidence="1">
    <location>
        <begin position="1"/>
        <end position="27"/>
    </location>
</feature>
<dbReference type="InterPro" id="IPR008928">
    <property type="entry name" value="6-hairpin_glycosidase_sf"/>
</dbReference>
<accession>A0ABW4RSV3</accession>
<protein>
    <submittedName>
        <fullName evidence="2">Glycoside hydrolase family 125 protein</fullName>
    </submittedName>
</protein>
<dbReference type="SMART" id="SM01149">
    <property type="entry name" value="DUF1237"/>
    <property type="match status" value="1"/>
</dbReference>
<dbReference type="GO" id="GO:0016787">
    <property type="term" value="F:hydrolase activity"/>
    <property type="evidence" value="ECO:0007669"/>
    <property type="project" value="UniProtKB-KW"/>
</dbReference>
<dbReference type="Pfam" id="PF06824">
    <property type="entry name" value="Glyco_hydro_125"/>
    <property type="match status" value="1"/>
</dbReference>
<evidence type="ECO:0000256" key="1">
    <source>
        <dbReference type="SAM" id="MobiDB-lite"/>
    </source>
</evidence>
<dbReference type="PANTHER" id="PTHR31047">
    <property type="entry name" value="MEIOTICALLY UP-REGULATED GENE 157 PROTEIN"/>
    <property type="match status" value="1"/>
</dbReference>
<dbReference type="SUPFAM" id="SSF48208">
    <property type="entry name" value="Six-hairpin glycosidases"/>
    <property type="match status" value="1"/>
</dbReference>
<name>A0ABW4RSV3_9ACTN</name>
<keyword evidence="2" id="KW-0378">Hydrolase</keyword>
<dbReference type="Gene3D" id="1.50.10.10">
    <property type="match status" value="1"/>
</dbReference>
<keyword evidence="3" id="KW-1185">Reference proteome</keyword>
<evidence type="ECO:0000313" key="2">
    <source>
        <dbReference type="EMBL" id="MFD1888854.1"/>
    </source>
</evidence>
<dbReference type="InterPro" id="IPR012341">
    <property type="entry name" value="6hp_glycosidase-like_sf"/>
</dbReference>
<dbReference type="InterPro" id="IPR008313">
    <property type="entry name" value="GH125"/>
</dbReference>